<dbReference type="Proteomes" id="UP000029878">
    <property type="component" value="Unassembled WGS sequence"/>
</dbReference>
<comment type="caution">
    <text evidence="2">The sequence shown here is derived from an EMBL/GenBank/DDBJ whole genome shotgun (WGS) entry which is preliminary data.</text>
</comment>
<dbReference type="OrthoDB" id="10009860at2"/>
<proteinExistence type="predicted"/>
<dbReference type="RefSeq" id="WP_034345540.1">
    <property type="nucleotide sequence ID" value="NZ_FZNG01000029.1"/>
</dbReference>
<feature type="compositionally biased region" description="Polar residues" evidence="1">
    <location>
        <begin position="132"/>
        <end position="142"/>
    </location>
</feature>
<dbReference type="EMBL" id="JRPL02000003">
    <property type="protein sequence ID" value="TLD84263.1"/>
    <property type="molecule type" value="Genomic_DNA"/>
</dbReference>
<name>A0A4U8SDP1_9HELI</name>
<evidence type="ECO:0000256" key="1">
    <source>
        <dbReference type="SAM" id="MobiDB-lite"/>
    </source>
</evidence>
<protein>
    <submittedName>
        <fullName evidence="2">Uncharacterized protein</fullName>
    </submittedName>
</protein>
<dbReference type="AlphaFoldDB" id="A0A4U8SDP1"/>
<gene>
    <name evidence="2" type="ORF">LS81_002010</name>
</gene>
<feature type="region of interest" description="Disordered" evidence="1">
    <location>
        <begin position="132"/>
        <end position="157"/>
    </location>
</feature>
<accession>A0A4U8SDP1</accession>
<sequence>MFRDGNNKAMGFVIQGYSDTINTQQNNGIGNALRNFNQSLDNSIANYHNAEQAKLNRASTKEQIQTQKHNNAFLQATHNDRVKQVGQQTALNDLDIAYQGRTLDDRVGQQKEQRRAMQLGNNYQERLNLEQQQTSNSRVRSQNAANNANAQHHENDYAQYQTQPVYGEENAYYILEGEKRIPITNQQAQQRMRHNQQVAHNKHVDGFQHVVQNEVNIAVNTNERDRQHKINSINDENADYLTSQGETSASMQRKILEAQHNKEDTVTTKNGEIIPIGYANILANGYYPMSPVGYSAGISINNEDRKTDTQYSQEMMGILRDENATPEKKEAARAYFLSKHKEEAKNMSKDFGSAAHISNTLQKLAGENAPDRTDKALGFLTQYFDTDFSRIYGNLSSAQKDALVTLATQSMSGALSNKDMVIAKGLIPSMWKSNAYNMGIALQAVEKTISKLNRYPDTYGSNVLTPEHTKILKGLYDFRDILMGKQIGLNL</sequence>
<reference evidence="2 3" key="1">
    <citation type="journal article" date="2014" name="Genome Announc.">
        <title>Draft genome sequences of eight enterohepatic helicobacter species isolated from both laboratory and wild rodents.</title>
        <authorList>
            <person name="Sheh A."/>
            <person name="Shen Z."/>
            <person name="Fox J.G."/>
        </authorList>
    </citation>
    <scope>NUCLEOTIDE SEQUENCE [LARGE SCALE GENOMIC DNA]</scope>
    <source>
        <strain evidence="2 3">ATCC 700114</strain>
    </source>
</reference>
<organism evidence="2 3">
    <name type="scientific">Helicobacter trogontum</name>
    <dbReference type="NCBI Taxonomy" id="50960"/>
    <lineage>
        <taxon>Bacteria</taxon>
        <taxon>Pseudomonadati</taxon>
        <taxon>Campylobacterota</taxon>
        <taxon>Epsilonproteobacteria</taxon>
        <taxon>Campylobacterales</taxon>
        <taxon>Helicobacteraceae</taxon>
        <taxon>Helicobacter</taxon>
    </lineage>
</organism>
<evidence type="ECO:0000313" key="2">
    <source>
        <dbReference type="EMBL" id="TLD84263.1"/>
    </source>
</evidence>
<evidence type="ECO:0000313" key="3">
    <source>
        <dbReference type="Proteomes" id="UP000029878"/>
    </source>
</evidence>